<feature type="compositionally biased region" description="Basic residues" evidence="1">
    <location>
        <begin position="80"/>
        <end position="103"/>
    </location>
</feature>
<dbReference type="EMBL" id="CABDUW010001672">
    <property type="protein sequence ID" value="VTJ83292.1"/>
    <property type="molecule type" value="Genomic_DNA"/>
</dbReference>
<feature type="compositionally biased region" description="Basic and acidic residues" evidence="1">
    <location>
        <begin position="66"/>
        <end position="78"/>
    </location>
</feature>
<comment type="caution">
    <text evidence="2">The sequence shown here is derived from an EMBL/GenBank/DDBJ whole genome shotgun (WGS) entry which is preliminary data.</text>
</comment>
<gene>
    <name evidence="2" type="ORF">MONAX_5E021868</name>
</gene>
<evidence type="ECO:0000313" key="2">
    <source>
        <dbReference type="EMBL" id="VTJ83292.1"/>
    </source>
</evidence>
<protein>
    <submittedName>
        <fullName evidence="2">Uncharacterized protein</fullName>
    </submittedName>
</protein>
<feature type="region of interest" description="Disordered" evidence="1">
    <location>
        <begin position="56"/>
        <end position="123"/>
    </location>
</feature>
<keyword evidence="3" id="KW-1185">Reference proteome</keyword>
<evidence type="ECO:0000313" key="3">
    <source>
        <dbReference type="Proteomes" id="UP000335636"/>
    </source>
</evidence>
<accession>A0A5E4CQR5</accession>
<dbReference type="Proteomes" id="UP000335636">
    <property type="component" value="Unassembled WGS sequence"/>
</dbReference>
<dbReference type="AlphaFoldDB" id="A0A5E4CQR5"/>
<sequence length="123" mass="13800">FRHSGNSTASPKVLLRRKSRSKDYDSYSDNDVCSLETEDNFAKELQQYIKAKEMANAAQPLPFSEESTKKEGAKDSRQATKPKNKNLKAGHKHGKQKKMKRKWPGPGNKGPNALPRNSGSQKE</sequence>
<feature type="region of interest" description="Disordered" evidence="1">
    <location>
        <begin position="1"/>
        <end position="32"/>
    </location>
</feature>
<feature type="non-terminal residue" evidence="2">
    <location>
        <position position="123"/>
    </location>
</feature>
<name>A0A5E4CQR5_MARMO</name>
<organism evidence="2 3">
    <name type="scientific">Marmota monax</name>
    <name type="common">Woodchuck</name>
    <dbReference type="NCBI Taxonomy" id="9995"/>
    <lineage>
        <taxon>Eukaryota</taxon>
        <taxon>Metazoa</taxon>
        <taxon>Chordata</taxon>
        <taxon>Craniata</taxon>
        <taxon>Vertebrata</taxon>
        <taxon>Euteleostomi</taxon>
        <taxon>Mammalia</taxon>
        <taxon>Eutheria</taxon>
        <taxon>Euarchontoglires</taxon>
        <taxon>Glires</taxon>
        <taxon>Rodentia</taxon>
        <taxon>Sciuromorpha</taxon>
        <taxon>Sciuridae</taxon>
        <taxon>Xerinae</taxon>
        <taxon>Marmotini</taxon>
        <taxon>Marmota</taxon>
    </lineage>
</organism>
<evidence type="ECO:0000256" key="1">
    <source>
        <dbReference type="SAM" id="MobiDB-lite"/>
    </source>
</evidence>
<feature type="non-terminal residue" evidence="2">
    <location>
        <position position="1"/>
    </location>
</feature>
<proteinExistence type="predicted"/>
<reference evidence="2" key="1">
    <citation type="submission" date="2019-04" db="EMBL/GenBank/DDBJ databases">
        <authorList>
            <person name="Alioto T."/>
            <person name="Alioto T."/>
        </authorList>
    </citation>
    <scope>NUCLEOTIDE SEQUENCE [LARGE SCALE GENOMIC DNA]</scope>
</reference>
<feature type="compositionally biased region" description="Polar residues" evidence="1">
    <location>
        <begin position="1"/>
        <end position="10"/>
    </location>
</feature>